<dbReference type="RefSeq" id="WP_310298242.1">
    <property type="nucleotide sequence ID" value="NZ_BAAAPS010000002.1"/>
</dbReference>
<protein>
    <recommendedName>
        <fullName evidence="2">Low molecular weight protein antigen 6 PH domain-containing protein</fullName>
    </recommendedName>
</protein>
<evidence type="ECO:0000313" key="4">
    <source>
        <dbReference type="Proteomes" id="UP001183648"/>
    </source>
</evidence>
<evidence type="ECO:0000256" key="1">
    <source>
        <dbReference type="SAM" id="Phobius"/>
    </source>
</evidence>
<dbReference type="Proteomes" id="UP001183648">
    <property type="component" value="Unassembled WGS sequence"/>
</dbReference>
<proteinExistence type="predicted"/>
<dbReference type="InterPro" id="IPR019692">
    <property type="entry name" value="CFP-6_PH"/>
</dbReference>
<reference evidence="3 4" key="1">
    <citation type="submission" date="2023-07" db="EMBL/GenBank/DDBJ databases">
        <title>Sequencing the genomes of 1000 actinobacteria strains.</title>
        <authorList>
            <person name="Klenk H.-P."/>
        </authorList>
    </citation>
    <scope>NUCLEOTIDE SEQUENCE [LARGE SCALE GENOMIC DNA]</scope>
    <source>
        <strain evidence="3 4">DSM 19426</strain>
    </source>
</reference>
<comment type="caution">
    <text evidence="3">The sequence shown here is derived from an EMBL/GenBank/DDBJ whole genome shotgun (WGS) entry which is preliminary data.</text>
</comment>
<accession>A0ABU2BRS6</accession>
<gene>
    <name evidence="3" type="ORF">J2S63_000524</name>
</gene>
<dbReference type="EMBL" id="JAVDYG010000001">
    <property type="protein sequence ID" value="MDR7360971.1"/>
    <property type="molecule type" value="Genomic_DNA"/>
</dbReference>
<keyword evidence="1" id="KW-1133">Transmembrane helix</keyword>
<organism evidence="3 4">
    <name type="scientific">Nocardioides marmoribigeumensis</name>
    <dbReference type="NCBI Taxonomy" id="433649"/>
    <lineage>
        <taxon>Bacteria</taxon>
        <taxon>Bacillati</taxon>
        <taxon>Actinomycetota</taxon>
        <taxon>Actinomycetes</taxon>
        <taxon>Propionibacteriales</taxon>
        <taxon>Nocardioidaceae</taxon>
        <taxon>Nocardioides</taxon>
    </lineage>
</organism>
<name>A0ABU2BRS6_9ACTN</name>
<keyword evidence="1" id="KW-0472">Membrane</keyword>
<keyword evidence="1" id="KW-0812">Transmembrane</keyword>
<keyword evidence="4" id="KW-1185">Reference proteome</keyword>
<feature type="transmembrane region" description="Helical" evidence="1">
    <location>
        <begin position="24"/>
        <end position="46"/>
    </location>
</feature>
<feature type="domain" description="Low molecular weight protein antigen 6 PH" evidence="2">
    <location>
        <begin position="80"/>
        <end position="149"/>
    </location>
</feature>
<dbReference type="Pfam" id="PF10756">
    <property type="entry name" value="bPH_6"/>
    <property type="match status" value="1"/>
</dbReference>
<feature type="transmembrane region" description="Helical" evidence="1">
    <location>
        <begin position="58"/>
        <end position="79"/>
    </location>
</feature>
<evidence type="ECO:0000259" key="2">
    <source>
        <dbReference type="Pfam" id="PF10756"/>
    </source>
</evidence>
<sequence length="162" mass="17270">MPADSEGARPTPATPDLPVTFRPLGVRIAAVAFGVMLFGVGAAIWISFPPHVREAFTVFQRLTVLGMGAGVLVVGHALARCRVDADAEGLNVVNGYRTHRLQWPQVLAVRMLPGNPWVTFDLADGTTLSALGVQGSDGARAQRQVRALRALIAQHDAREPDA</sequence>
<evidence type="ECO:0000313" key="3">
    <source>
        <dbReference type="EMBL" id="MDR7360971.1"/>
    </source>
</evidence>